<protein>
    <submittedName>
        <fullName evidence="1">Uncharacterized protein</fullName>
    </submittedName>
</protein>
<keyword evidence="2" id="KW-1185">Reference proteome</keyword>
<name>A0ABP7WDG4_9SPHI</name>
<sequence>MSRRALALLLPCRQLKIEQTGRYTVSEYLRRMNKCYVKVLDASNKVYMAKLADTQ</sequence>
<accession>A0ABP7WDG4</accession>
<dbReference type="EMBL" id="BAABCV010000001">
    <property type="protein sequence ID" value="GAA4086234.1"/>
    <property type="molecule type" value="Genomic_DNA"/>
</dbReference>
<comment type="caution">
    <text evidence="1">The sequence shown here is derived from an EMBL/GenBank/DDBJ whole genome shotgun (WGS) entry which is preliminary data.</text>
</comment>
<evidence type="ECO:0000313" key="1">
    <source>
        <dbReference type="EMBL" id="GAA4086234.1"/>
    </source>
</evidence>
<reference evidence="2" key="1">
    <citation type="journal article" date="2019" name="Int. J. Syst. Evol. Microbiol.">
        <title>The Global Catalogue of Microorganisms (GCM) 10K type strain sequencing project: providing services to taxonomists for standard genome sequencing and annotation.</title>
        <authorList>
            <consortium name="The Broad Institute Genomics Platform"/>
            <consortium name="The Broad Institute Genome Sequencing Center for Infectious Disease"/>
            <person name="Wu L."/>
            <person name="Ma J."/>
        </authorList>
    </citation>
    <scope>NUCLEOTIDE SEQUENCE [LARGE SCALE GENOMIC DNA]</scope>
    <source>
        <strain evidence="2">JCM 17085</strain>
    </source>
</reference>
<evidence type="ECO:0000313" key="2">
    <source>
        <dbReference type="Proteomes" id="UP001500841"/>
    </source>
</evidence>
<organism evidence="1 2">
    <name type="scientific">Mucilaginibacter panaciglaebae</name>
    <dbReference type="NCBI Taxonomy" id="502331"/>
    <lineage>
        <taxon>Bacteria</taxon>
        <taxon>Pseudomonadati</taxon>
        <taxon>Bacteroidota</taxon>
        <taxon>Sphingobacteriia</taxon>
        <taxon>Sphingobacteriales</taxon>
        <taxon>Sphingobacteriaceae</taxon>
        <taxon>Mucilaginibacter</taxon>
    </lineage>
</organism>
<gene>
    <name evidence="1" type="ORF">GCM10022392_03960</name>
</gene>
<proteinExistence type="predicted"/>
<dbReference type="Proteomes" id="UP001500841">
    <property type="component" value="Unassembled WGS sequence"/>
</dbReference>